<dbReference type="InterPro" id="IPR011042">
    <property type="entry name" value="6-blade_b-propeller_TolB-like"/>
</dbReference>
<dbReference type="SUPFAM" id="SSF50969">
    <property type="entry name" value="YVTN repeat-like/Quinoprotein amine dehydrogenase"/>
    <property type="match status" value="1"/>
</dbReference>
<organism evidence="1 2">
    <name type="scientific">Magallana gigas</name>
    <name type="common">Pacific oyster</name>
    <name type="synonym">Crassostrea gigas</name>
    <dbReference type="NCBI Taxonomy" id="29159"/>
    <lineage>
        <taxon>Eukaryota</taxon>
        <taxon>Metazoa</taxon>
        <taxon>Spiralia</taxon>
        <taxon>Lophotrochozoa</taxon>
        <taxon>Mollusca</taxon>
        <taxon>Bivalvia</taxon>
        <taxon>Autobranchia</taxon>
        <taxon>Pteriomorphia</taxon>
        <taxon>Ostreida</taxon>
        <taxon>Ostreoidea</taxon>
        <taxon>Ostreidae</taxon>
        <taxon>Magallana</taxon>
    </lineage>
</organism>
<proteinExistence type="predicted"/>
<dbReference type="Proteomes" id="UP000005408">
    <property type="component" value="Unassembled WGS sequence"/>
</dbReference>
<sequence>MIDILNLNTNDLDVTQRLDDPSLIQSFTVDATNELIYYIDSNNRVLKQLDIKTKKIHTLTNIGTGNDLVLDWHLNLLGWIDVESFELVSFNISSGHLSTVIQVFSLKNRLQLTQTQGHFFGFLEHHHL</sequence>
<dbReference type="AlphaFoldDB" id="A0A8W8KM47"/>
<evidence type="ECO:0000313" key="2">
    <source>
        <dbReference type="Proteomes" id="UP000005408"/>
    </source>
</evidence>
<name>A0A8W8KM47_MAGGI</name>
<dbReference type="EnsemblMetazoa" id="G24084.1">
    <property type="protein sequence ID" value="G24084.1:cds"/>
    <property type="gene ID" value="G24084"/>
</dbReference>
<protein>
    <submittedName>
        <fullName evidence="1">Uncharacterized protein</fullName>
    </submittedName>
</protein>
<accession>A0A8W8KM47</accession>
<evidence type="ECO:0000313" key="1">
    <source>
        <dbReference type="EnsemblMetazoa" id="G24084.1:cds"/>
    </source>
</evidence>
<dbReference type="InterPro" id="IPR011044">
    <property type="entry name" value="Quino_amine_DH_bsu"/>
</dbReference>
<keyword evidence="2" id="KW-1185">Reference proteome</keyword>
<dbReference type="Gene3D" id="2.120.10.30">
    <property type="entry name" value="TolB, C-terminal domain"/>
    <property type="match status" value="1"/>
</dbReference>
<reference evidence="1" key="1">
    <citation type="submission" date="2022-08" db="UniProtKB">
        <authorList>
            <consortium name="EnsemblMetazoa"/>
        </authorList>
    </citation>
    <scope>IDENTIFICATION</scope>
    <source>
        <strain evidence="1">05x7-T-G4-1.051#20</strain>
    </source>
</reference>